<evidence type="ECO:0000256" key="1">
    <source>
        <dbReference type="SAM" id="SignalP"/>
    </source>
</evidence>
<evidence type="ECO:0000313" key="2">
    <source>
        <dbReference type="EMBL" id="OXA48129.1"/>
    </source>
</evidence>
<gene>
    <name evidence="2" type="ORF">Fcan01_17049</name>
</gene>
<dbReference type="Proteomes" id="UP000198287">
    <property type="component" value="Unassembled WGS sequence"/>
</dbReference>
<name>A0A226DSD2_FOLCA</name>
<accession>A0A226DSD2</accession>
<keyword evidence="3" id="KW-1185">Reference proteome</keyword>
<sequence length="409" mass="46478">MILGTIFLLPAVFGQTYRVELEIDPPWGAFEVSCLSSGHPERYDGIFSSKDTLAWEFTGVSSWFCVIEWDDTACLSNYLIPGLCQGMTVFSSNFGGSAPVANNTWLINGFGATRIKENGTEVNDYRYRWDGSIPPEFNTPPNDAFHIIVDVRPPSGEVYVRCHDFYDSMFYERTFTSNGTLEWDFVRDSIFTPVWTCYAVWDEDKCVAGWTYGPNNPADKTCSEFPVYGRVFDRPGWIIPRANNTWLIDGSGKARISEGEGVPVHDFPAEWDLDDAFLIRQTIQVEIAPGDSEIYLVCHGTWGDDGSKDADYRETFTTSRTFQWDFLEKDERRRNWACNAFNEVGCLSKWVTSEDGMSTCAPFPVYGTYGEETVQMANHTWLIDSSGKIRTEEWGVPVNDLIESWDPFQ</sequence>
<reference evidence="2 3" key="1">
    <citation type="submission" date="2015-12" db="EMBL/GenBank/DDBJ databases">
        <title>The genome of Folsomia candida.</title>
        <authorList>
            <person name="Faddeeva A."/>
            <person name="Derks M.F."/>
            <person name="Anvar Y."/>
            <person name="Smit S."/>
            <person name="Van Straalen N."/>
            <person name="Roelofs D."/>
        </authorList>
    </citation>
    <scope>NUCLEOTIDE SEQUENCE [LARGE SCALE GENOMIC DNA]</scope>
    <source>
        <strain evidence="2 3">VU population</strain>
        <tissue evidence="2">Whole body</tissue>
    </source>
</reference>
<protein>
    <submittedName>
        <fullName evidence="2">Uncharacterized protein</fullName>
    </submittedName>
</protein>
<comment type="caution">
    <text evidence="2">The sequence shown here is derived from an EMBL/GenBank/DDBJ whole genome shotgun (WGS) entry which is preliminary data.</text>
</comment>
<keyword evidence="1" id="KW-0732">Signal</keyword>
<dbReference type="EMBL" id="LNIX01000012">
    <property type="protein sequence ID" value="OXA48129.1"/>
    <property type="molecule type" value="Genomic_DNA"/>
</dbReference>
<organism evidence="2 3">
    <name type="scientific">Folsomia candida</name>
    <name type="common">Springtail</name>
    <dbReference type="NCBI Taxonomy" id="158441"/>
    <lineage>
        <taxon>Eukaryota</taxon>
        <taxon>Metazoa</taxon>
        <taxon>Ecdysozoa</taxon>
        <taxon>Arthropoda</taxon>
        <taxon>Hexapoda</taxon>
        <taxon>Collembola</taxon>
        <taxon>Entomobryomorpha</taxon>
        <taxon>Isotomoidea</taxon>
        <taxon>Isotomidae</taxon>
        <taxon>Proisotominae</taxon>
        <taxon>Folsomia</taxon>
    </lineage>
</organism>
<proteinExistence type="predicted"/>
<feature type="signal peptide" evidence="1">
    <location>
        <begin position="1"/>
        <end position="18"/>
    </location>
</feature>
<evidence type="ECO:0000313" key="3">
    <source>
        <dbReference type="Proteomes" id="UP000198287"/>
    </source>
</evidence>
<dbReference type="AlphaFoldDB" id="A0A226DSD2"/>
<feature type="chain" id="PRO_5012217696" evidence="1">
    <location>
        <begin position="19"/>
        <end position="409"/>
    </location>
</feature>